<proteinExistence type="predicted"/>
<evidence type="ECO:0000313" key="1">
    <source>
        <dbReference type="EMBL" id="KAF1046360.1"/>
    </source>
</evidence>
<dbReference type="Proteomes" id="UP000462435">
    <property type="component" value="Unassembled WGS sequence"/>
</dbReference>
<evidence type="ECO:0008006" key="3">
    <source>
        <dbReference type="Google" id="ProtNLM"/>
    </source>
</evidence>
<dbReference type="InterPro" id="IPR011060">
    <property type="entry name" value="RibuloseP-bd_barrel"/>
</dbReference>
<dbReference type="Gene3D" id="3.20.20.70">
    <property type="entry name" value="Aldolase class I"/>
    <property type="match status" value="1"/>
</dbReference>
<dbReference type="EMBL" id="WNDX01000021">
    <property type="protein sequence ID" value="KAF1046360.1"/>
    <property type="molecule type" value="Genomic_DNA"/>
</dbReference>
<accession>A0A7V8JV40</accession>
<dbReference type="AlphaFoldDB" id="A0A7V8JV40"/>
<name>A0A7V8JV40_9BURK</name>
<dbReference type="SUPFAM" id="SSF51366">
    <property type="entry name" value="Ribulose-phoshate binding barrel"/>
    <property type="match status" value="1"/>
</dbReference>
<evidence type="ECO:0000313" key="2">
    <source>
        <dbReference type="Proteomes" id="UP000462435"/>
    </source>
</evidence>
<organism evidence="1 2">
    <name type="scientific">Herbaspirillum frisingense</name>
    <dbReference type="NCBI Taxonomy" id="92645"/>
    <lineage>
        <taxon>Bacteria</taxon>
        <taxon>Pseudomonadati</taxon>
        <taxon>Pseudomonadota</taxon>
        <taxon>Betaproteobacteria</taxon>
        <taxon>Burkholderiales</taxon>
        <taxon>Oxalobacteraceae</taxon>
        <taxon>Herbaspirillum</taxon>
    </lineage>
</organism>
<sequence length="219" mass="24479">MKTPRFITFTGADDTTDIDAMCQLYRDYPIEWGLLFSPKRQGQGRYPSLDFIKRLVEAHPMEYAAHLCGDYSRAVLAGQFIDHLDLINHNFARVQVNTTDPVADPYRVALYWNESLIEPILQCRGAFPLGREVSWLFDASGGRGIEPSSWPAAPAHQFVGFAGGLKPTNVGAAMKTLGAIATHFWIDMESGVRDENDRFSVDLCRQVCEVVYGKPGYAK</sequence>
<comment type="caution">
    <text evidence="1">The sequence shown here is derived from an EMBL/GenBank/DDBJ whole genome shotgun (WGS) entry which is preliminary data.</text>
</comment>
<gene>
    <name evidence="1" type="ORF">GAK35_01045</name>
</gene>
<dbReference type="InterPro" id="IPR013785">
    <property type="entry name" value="Aldolase_TIM"/>
</dbReference>
<protein>
    <recommendedName>
        <fullName evidence="3">Phosphoribosylanthranilate isomerase</fullName>
    </recommendedName>
</protein>
<reference evidence="2" key="1">
    <citation type="journal article" date="2020" name="MBio">
        <title>Horizontal gene transfer to a defensive symbiont with a reduced genome amongst a multipartite beetle microbiome.</title>
        <authorList>
            <person name="Waterworth S.C."/>
            <person name="Florez L.V."/>
            <person name="Rees E.R."/>
            <person name="Hertweck C."/>
            <person name="Kaltenpoth M."/>
            <person name="Kwan J.C."/>
        </authorList>
    </citation>
    <scope>NUCLEOTIDE SEQUENCE [LARGE SCALE GENOMIC DNA]</scope>
</reference>